<dbReference type="PIRSF" id="PIRSF011396">
    <property type="entry name" value="Trp_halogenase"/>
    <property type="match status" value="1"/>
</dbReference>
<dbReference type="AlphaFoldDB" id="A0A916TUB5"/>
<gene>
    <name evidence="3" type="ORF">GCM10011494_31210</name>
</gene>
<evidence type="ECO:0000256" key="2">
    <source>
        <dbReference type="PIRSR" id="PIRSR011396-2"/>
    </source>
</evidence>
<organism evidence="3 4">
    <name type="scientific">Novosphingobium endophyticum</name>
    <dbReference type="NCBI Taxonomy" id="1955250"/>
    <lineage>
        <taxon>Bacteria</taxon>
        <taxon>Pseudomonadati</taxon>
        <taxon>Pseudomonadota</taxon>
        <taxon>Alphaproteobacteria</taxon>
        <taxon>Sphingomonadales</taxon>
        <taxon>Sphingomonadaceae</taxon>
        <taxon>Novosphingobium</taxon>
    </lineage>
</organism>
<dbReference type="InterPro" id="IPR036188">
    <property type="entry name" value="FAD/NAD-bd_sf"/>
</dbReference>
<keyword evidence="4" id="KW-1185">Reference proteome</keyword>
<feature type="active site" evidence="1">
    <location>
        <position position="71"/>
    </location>
</feature>
<keyword evidence="2" id="KW-0547">Nucleotide-binding</keyword>
<evidence type="ECO:0000313" key="3">
    <source>
        <dbReference type="EMBL" id="GGC10304.1"/>
    </source>
</evidence>
<reference evidence="3" key="2">
    <citation type="submission" date="2020-09" db="EMBL/GenBank/DDBJ databases">
        <authorList>
            <person name="Sun Q."/>
            <person name="Zhou Y."/>
        </authorList>
    </citation>
    <scope>NUCLEOTIDE SEQUENCE</scope>
    <source>
        <strain evidence="3">CGMCC 1.15095</strain>
    </source>
</reference>
<dbReference type="Proteomes" id="UP000608154">
    <property type="component" value="Unassembled WGS sequence"/>
</dbReference>
<dbReference type="InterPro" id="IPR006905">
    <property type="entry name" value="Flavin_halogenase"/>
</dbReference>
<feature type="binding site" evidence="2">
    <location>
        <begin position="5"/>
        <end position="8"/>
    </location>
    <ligand>
        <name>FAD</name>
        <dbReference type="ChEBI" id="CHEBI:57692"/>
    </ligand>
</feature>
<sequence length="500" mass="55008">MIAGGGSAGWMAAAALAHILRGTGIAIDLVESEEIGTVGVGEATIPPIRVFNQMLGIDEGEFIRATQGTFKLGIEFADWWRRGNRYLHPFGRHGDDFGPVPFHQQWLAARASGDDSPLSAYSLTSVAAQQGRFGPPPSQAGRTTVWSTFSHAYHFDAGLYAAFLRRRAEAKGVRRHEGRIEGVELDPQNGHVRELVLADGRRLTGDLFLDCTGFRALLIGDSLGTPFEDWSHWLPCDRAIAVPTASVAPPMPYTRSTARSAGWQWRIPLQNRVGNGLVWCSAFLDEGDARKELLANLDAPAQDDPRPLRFTTGRRAQAWVGNVVAIGLASGFLEPLESTSLHLIQTAITRLLSWFPDKAFDPRVRDEYNRLFVREWEAVRDLIIFHYAAGEHEDTPFWRHCRTITLPDTLATRVDLFRATGRVLERDGDVFGRDSWLSVMLGQGIEPIGHDSLAHAVPAADRAKVLAAMREIIGRTAASMPAHADTLNRSFRAALAPAGN</sequence>
<name>A0A916TUB5_9SPHN</name>
<keyword evidence="2" id="KW-0274">FAD</keyword>
<reference evidence="3" key="1">
    <citation type="journal article" date="2014" name="Int. J. Syst. Evol. Microbiol.">
        <title>Complete genome sequence of Corynebacterium casei LMG S-19264T (=DSM 44701T), isolated from a smear-ripened cheese.</title>
        <authorList>
            <consortium name="US DOE Joint Genome Institute (JGI-PGF)"/>
            <person name="Walter F."/>
            <person name="Albersmeier A."/>
            <person name="Kalinowski J."/>
            <person name="Ruckert C."/>
        </authorList>
    </citation>
    <scope>NUCLEOTIDE SEQUENCE</scope>
    <source>
        <strain evidence="3">CGMCC 1.15095</strain>
    </source>
</reference>
<dbReference type="PANTHER" id="PTHR43747">
    <property type="entry name" value="FAD-BINDING PROTEIN"/>
    <property type="match status" value="1"/>
</dbReference>
<keyword evidence="2" id="KW-0285">Flavoprotein</keyword>
<dbReference type="InterPro" id="IPR050816">
    <property type="entry name" value="Flavin-dep_Halogenase_NPB"/>
</dbReference>
<evidence type="ECO:0000256" key="1">
    <source>
        <dbReference type="PIRSR" id="PIRSR011396-1"/>
    </source>
</evidence>
<dbReference type="EMBL" id="BMHK01000026">
    <property type="protein sequence ID" value="GGC10304.1"/>
    <property type="molecule type" value="Genomic_DNA"/>
</dbReference>
<evidence type="ECO:0000313" key="4">
    <source>
        <dbReference type="Proteomes" id="UP000608154"/>
    </source>
</evidence>
<accession>A0A916TUB5</accession>
<feature type="binding site" evidence="2">
    <location>
        <position position="71"/>
    </location>
    <ligand>
        <name>7-chloro-L-tryptophan</name>
        <dbReference type="ChEBI" id="CHEBI:58713"/>
    </ligand>
</feature>
<dbReference type="SUPFAM" id="SSF51905">
    <property type="entry name" value="FAD/NAD(P)-binding domain"/>
    <property type="match status" value="1"/>
</dbReference>
<proteinExistence type="predicted"/>
<dbReference type="Gene3D" id="3.50.50.60">
    <property type="entry name" value="FAD/NAD(P)-binding domain"/>
    <property type="match status" value="1"/>
</dbReference>
<protein>
    <submittedName>
        <fullName evidence="3">Tryptophan halogenase</fullName>
    </submittedName>
</protein>
<feature type="binding site" evidence="2">
    <location>
        <position position="337"/>
    </location>
    <ligand>
        <name>FAD</name>
        <dbReference type="ChEBI" id="CHEBI:57692"/>
    </ligand>
</feature>
<feature type="binding site" evidence="2">
    <location>
        <position position="328"/>
    </location>
    <ligand>
        <name>FAD</name>
        <dbReference type="ChEBI" id="CHEBI:57692"/>
    </ligand>
</feature>
<comment type="caution">
    <text evidence="3">The sequence shown here is derived from an EMBL/GenBank/DDBJ whole genome shotgun (WGS) entry which is preliminary data.</text>
</comment>
<dbReference type="GO" id="GO:0000166">
    <property type="term" value="F:nucleotide binding"/>
    <property type="evidence" value="ECO:0007669"/>
    <property type="project" value="UniProtKB-KW"/>
</dbReference>
<dbReference type="GO" id="GO:0004497">
    <property type="term" value="F:monooxygenase activity"/>
    <property type="evidence" value="ECO:0007669"/>
    <property type="project" value="InterPro"/>
</dbReference>
<dbReference type="Pfam" id="PF04820">
    <property type="entry name" value="Trp_halogenase"/>
    <property type="match status" value="1"/>
</dbReference>
<dbReference type="PANTHER" id="PTHR43747:SF4">
    <property type="entry name" value="FLAVIN-DEPENDENT TRYPTOPHAN HALOGENASE"/>
    <property type="match status" value="1"/>
</dbReference>
<dbReference type="InterPro" id="IPR033856">
    <property type="entry name" value="Trp_halogen"/>
</dbReference>